<comment type="caution">
    <text evidence="4">The sequence shown here is derived from an EMBL/GenBank/DDBJ whole genome shotgun (WGS) entry which is preliminary data.</text>
</comment>
<accession>A0A9P3LXB7</accession>
<dbReference type="PRINTS" id="PR00463">
    <property type="entry name" value="EP450I"/>
</dbReference>
<sequence length="557" mass="62747">MPLASTLLNTAAAHLDPLSTLGTIVALLSSYIVYKTYIYPSFLSPLLHIPGPPNASKYNKYHLPWVGNMLDILAEEAGVPHRRWIEEYGGIVRYRGFFGRQRILIADPKAIQHVFNTNSYNYTKPGRVIQILSAVIGKGVLLAEGDAHKKQRKMLNPAFSHKHIKEMVPVMSLPAKTLGRIWEERAAAHGESGAEFDVCPDLNHATLDIIGLAGFGYEFNALTDPTNELSLAYQELFDTTTTRIQLLRIFIPYYVYIPFEHNRRRLHAIKSIDRATSRMIQEKLVEANASTSSKDEEEEDANKGKDLMSILIRGNEQVGSLEDGKLTNKELQAQILTFLAAGHETTSVTVTWMLHVFSLHQDVQRKVREEFLREIGRPGETSTPLNYDTMNNLPYLAACVKELLRYIPPVPTTSRMNVEDDVILGYEIPKGTEVFLSAAAMHKLESVFGEDAGEFKPERWMDPAVVAAQDPELAAKTTFVTSDMTWAYQPFLTGPRNCIGSKFATMETKILLYYLLCNLEYHPAPGFKFKKQARVTWRPNPGMKLVVKKFEGSPKEQ</sequence>
<organism evidence="4 5">
    <name type="scientific">Entomortierella parvispora</name>
    <dbReference type="NCBI Taxonomy" id="205924"/>
    <lineage>
        <taxon>Eukaryota</taxon>
        <taxon>Fungi</taxon>
        <taxon>Fungi incertae sedis</taxon>
        <taxon>Mucoromycota</taxon>
        <taxon>Mortierellomycotina</taxon>
        <taxon>Mortierellomycetes</taxon>
        <taxon>Mortierellales</taxon>
        <taxon>Mortierellaceae</taxon>
        <taxon>Entomortierella</taxon>
    </lineage>
</organism>
<name>A0A9P3LXB7_9FUNG</name>
<keyword evidence="2" id="KW-0479">Metal-binding</keyword>
<dbReference type="InterPro" id="IPR002401">
    <property type="entry name" value="Cyt_P450_E_grp-I"/>
</dbReference>
<evidence type="ECO:0000256" key="3">
    <source>
        <dbReference type="SAM" id="MobiDB-lite"/>
    </source>
</evidence>
<proteinExistence type="inferred from homology"/>
<evidence type="ECO:0008006" key="6">
    <source>
        <dbReference type="Google" id="ProtNLM"/>
    </source>
</evidence>
<dbReference type="Gene3D" id="1.10.630.10">
    <property type="entry name" value="Cytochrome P450"/>
    <property type="match status" value="1"/>
</dbReference>
<dbReference type="InterPro" id="IPR050196">
    <property type="entry name" value="Cytochrome_P450_Monoox"/>
</dbReference>
<comment type="similarity">
    <text evidence="1">Belongs to the cytochrome P450 family.</text>
</comment>
<keyword evidence="2" id="KW-0408">Iron</keyword>
<reference evidence="4" key="2">
    <citation type="journal article" date="2022" name="Microbiol. Resour. Announc.">
        <title>Whole-Genome Sequence of Entomortierella parvispora E1425, a Mucoromycotan Fungus Associated with Burkholderiaceae-Related Endosymbiotic Bacteria.</title>
        <authorList>
            <person name="Herlambang A."/>
            <person name="Guo Y."/>
            <person name="Takashima Y."/>
            <person name="Narisawa K."/>
            <person name="Ohta H."/>
            <person name="Nishizawa T."/>
        </authorList>
    </citation>
    <scope>NUCLEOTIDE SEQUENCE</scope>
    <source>
        <strain evidence="4">E1425</strain>
    </source>
</reference>
<dbReference type="Proteomes" id="UP000827284">
    <property type="component" value="Unassembled WGS sequence"/>
</dbReference>
<gene>
    <name evidence="4" type="ORF">EMPS_06559</name>
</gene>
<feature type="binding site" description="axial binding residue" evidence="2">
    <location>
        <position position="498"/>
    </location>
    <ligand>
        <name>heme</name>
        <dbReference type="ChEBI" id="CHEBI:30413"/>
    </ligand>
    <ligandPart>
        <name>Fe</name>
        <dbReference type="ChEBI" id="CHEBI:18248"/>
    </ligandPart>
</feature>
<dbReference type="OrthoDB" id="1470350at2759"/>
<dbReference type="Pfam" id="PF00067">
    <property type="entry name" value="p450"/>
    <property type="match status" value="1"/>
</dbReference>
<reference evidence="4" key="1">
    <citation type="submission" date="2021-11" db="EMBL/GenBank/DDBJ databases">
        <authorList>
            <person name="Herlambang A."/>
            <person name="Guo Y."/>
            <person name="Takashima Y."/>
            <person name="Nishizawa T."/>
        </authorList>
    </citation>
    <scope>NUCLEOTIDE SEQUENCE</scope>
    <source>
        <strain evidence="4">E1425</strain>
    </source>
</reference>
<protein>
    <recommendedName>
        <fullName evidence="6">Cytochrome P450</fullName>
    </recommendedName>
</protein>
<dbReference type="GO" id="GO:0016705">
    <property type="term" value="F:oxidoreductase activity, acting on paired donors, with incorporation or reduction of molecular oxygen"/>
    <property type="evidence" value="ECO:0007669"/>
    <property type="project" value="InterPro"/>
</dbReference>
<evidence type="ECO:0000313" key="4">
    <source>
        <dbReference type="EMBL" id="GJJ74201.1"/>
    </source>
</evidence>
<dbReference type="SUPFAM" id="SSF48264">
    <property type="entry name" value="Cytochrome P450"/>
    <property type="match status" value="1"/>
</dbReference>
<keyword evidence="5" id="KW-1185">Reference proteome</keyword>
<evidence type="ECO:0000256" key="1">
    <source>
        <dbReference type="ARBA" id="ARBA00010617"/>
    </source>
</evidence>
<dbReference type="GO" id="GO:0004497">
    <property type="term" value="F:monooxygenase activity"/>
    <property type="evidence" value="ECO:0007669"/>
    <property type="project" value="InterPro"/>
</dbReference>
<dbReference type="InterPro" id="IPR001128">
    <property type="entry name" value="Cyt_P450"/>
</dbReference>
<keyword evidence="2" id="KW-0349">Heme</keyword>
<dbReference type="PANTHER" id="PTHR24291">
    <property type="entry name" value="CYTOCHROME P450 FAMILY 4"/>
    <property type="match status" value="1"/>
</dbReference>
<dbReference type="AlphaFoldDB" id="A0A9P3LXB7"/>
<feature type="region of interest" description="Disordered" evidence="3">
    <location>
        <begin position="285"/>
        <end position="305"/>
    </location>
</feature>
<dbReference type="EMBL" id="BQFW01000008">
    <property type="protein sequence ID" value="GJJ74201.1"/>
    <property type="molecule type" value="Genomic_DNA"/>
</dbReference>
<evidence type="ECO:0000313" key="5">
    <source>
        <dbReference type="Proteomes" id="UP000827284"/>
    </source>
</evidence>
<dbReference type="CDD" id="cd11069">
    <property type="entry name" value="CYP_FUM15-like"/>
    <property type="match status" value="1"/>
</dbReference>
<dbReference type="GO" id="GO:0005506">
    <property type="term" value="F:iron ion binding"/>
    <property type="evidence" value="ECO:0007669"/>
    <property type="project" value="InterPro"/>
</dbReference>
<comment type="cofactor">
    <cofactor evidence="2">
        <name>heme</name>
        <dbReference type="ChEBI" id="CHEBI:30413"/>
    </cofactor>
</comment>
<dbReference type="PANTHER" id="PTHR24291:SF175">
    <property type="entry name" value="CYTOCHROME P450"/>
    <property type="match status" value="1"/>
</dbReference>
<evidence type="ECO:0000256" key="2">
    <source>
        <dbReference type="PIRSR" id="PIRSR602401-1"/>
    </source>
</evidence>
<dbReference type="InterPro" id="IPR036396">
    <property type="entry name" value="Cyt_P450_sf"/>
</dbReference>
<dbReference type="GO" id="GO:0020037">
    <property type="term" value="F:heme binding"/>
    <property type="evidence" value="ECO:0007669"/>
    <property type="project" value="InterPro"/>
</dbReference>
<dbReference type="PRINTS" id="PR00385">
    <property type="entry name" value="P450"/>
</dbReference>